<name>A0ABN2T2W1_9ACTN</name>
<sequence length="171" mass="18389">MTGKVANGVHSGDLRYFLMAVPSDASVIGAADGDTVTKQVVAAWYGNGAQVLKQLDALHFQAGATRRYQTGDGKYHVMVRMLRFSTADSAKAWAGGDKPAAAWKAFAVPGYPDEKAYDIAMDPALGEARLRAVGFRGDVFFEVDVFGEPPVDHAVLIDRVRKQIARLDTGS</sequence>
<protein>
    <submittedName>
        <fullName evidence="1">Uncharacterized protein</fullName>
    </submittedName>
</protein>
<keyword evidence="2" id="KW-1185">Reference proteome</keyword>
<reference evidence="1 2" key="1">
    <citation type="journal article" date="2019" name="Int. J. Syst. Evol. Microbiol.">
        <title>The Global Catalogue of Microorganisms (GCM) 10K type strain sequencing project: providing services to taxonomists for standard genome sequencing and annotation.</title>
        <authorList>
            <consortium name="The Broad Institute Genomics Platform"/>
            <consortium name="The Broad Institute Genome Sequencing Center for Infectious Disease"/>
            <person name="Wu L."/>
            <person name="Ma J."/>
        </authorList>
    </citation>
    <scope>NUCLEOTIDE SEQUENCE [LARGE SCALE GENOMIC DNA]</scope>
    <source>
        <strain evidence="1 2">JCM 16013</strain>
    </source>
</reference>
<comment type="caution">
    <text evidence="1">The sequence shown here is derived from an EMBL/GenBank/DDBJ whole genome shotgun (WGS) entry which is preliminary data.</text>
</comment>
<evidence type="ECO:0000313" key="1">
    <source>
        <dbReference type="EMBL" id="GAA1997551.1"/>
    </source>
</evidence>
<accession>A0ABN2T2W1</accession>
<proteinExistence type="predicted"/>
<dbReference type="Proteomes" id="UP001499854">
    <property type="component" value="Unassembled WGS sequence"/>
</dbReference>
<dbReference type="RefSeq" id="WP_344661802.1">
    <property type="nucleotide sequence ID" value="NZ_BAAAQM010000060.1"/>
</dbReference>
<gene>
    <name evidence="1" type="ORF">GCM10009838_73510</name>
</gene>
<evidence type="ECO:0000313" key="2">
    <source>
        <dbReference type="Proteomes" id="UP001499854"/>
    </source>
</evidence>
<dbReference type="EMBL" id="BAAAQM010000060">
    <property type="protein sequence ID" value="GAA1997551.1"/>
    <property type="molecule type" value="Genomic_DNA"/>
</dbReference>
<organism evidence="1 2">
    <name type="scientific">Catenulispora subtropica</name>
    <dbReference type="NCBI Taxonomy" id="450798"/>
    <lineage>
        <taxon>Bacteria</taxon>
        <taxon>Bacillati</taxon>
        <taxon>Actinomycetota</taxon>
        <taxon>Actinomycetes</taxon>
        <taxon>Catenulisporales</taxon>
        <taxon>Catenulisporaceae</taxon>
        <taxon>Catenulispora</taxon>
    </lineage>
</organism>